<evidence type="ECO:0008006" key="3">
    <source>
        <dbReference type="Google" id="ProtNLM"/>
    </source>
</evidence>
<dbReference type="SUPFAM" id="SSF53041">
    <property type="entry name" value="Resolvase-like"/>
    <property type="match status" value="1"/>
</dbReference>
<proteinExistence type="predicted"/>
<dbReference type="AlphaFoldDB" id="A0AAF0I942"/>
<accession>A0AAF0I942</accession>
<dbReference type="GO" id="GO:0000150">
    <property type="term" value="F:DNA strand exchange activity"/>
    <property type="evidence" value="ECO:0007669"/>
    <property type="project" value="InterPro"/>
</dbReference>
<name>A0AAF0I942_9ENTE</name>
<evidence type="ECO:0000313" key="2">
    <source>
        <dbReference type="Proteomes" id="UP001179647"/>
    </source>
</evidence>
<gene>
    <name evidence="1" type="ORF">OL234_09115</name>
</gene>
<keyword evidence="2" id="KW-1185">Reference proteome</keyword>
<evidence type="ECO:0000313" key="1">
    <source>
        <dbReference type="EMBL" id="WEG73112.1"/>
    </source>
</evidence>
<organism evidence="1 2">
    <name type="scientific">Vagococcus intermedius</name>
    <dbReference type="NCBI Taxonomy" id="2991418"/>
    <lineage>
        <taxon>Bacteria</taxon>
        <taxon>Bacillati</taxon>
        <taxon>Bacillota</taxon>
        <taxon>Bacilli</taxon>
        <taxon>Lactobacillales</taxon>
        <taxon>Enterococcaceae</taxon>
        <taxon>Vagococcus</taxon>
    </lineage>
</organism>
<reference evidence="1" key="1">
    <citation type="submission" date="2022-10" db="EMBL/GenBank/DDBJ databases">
        <title>Vagococcus sp. isolated from poultry meat.</title>
        <authorList>
            <person name="Johansson P."/>
            <person name="Bjorkroth J."/>
        </authorList>
    </citation>
    <scope>NUCLEOTIDE SEQUENCE</scope>
    <source>
        <strain evidence="1">STAA11</strain>
    </source>
</reference>
<dbReference type="InterPro" id="IPR036162">
    <property type="entry name" value="Resolvase-like_N_sf"/>
</dbReference>
<dbReference type="KEGG" id="vie:OL234_09115"/>
<sequence length="157" mass="17658">MVHNFDDLHIEEAPLNQDKVLRDLLAVLVKDNVLIIQNLGIFGKGIKGMGELMAVLSRKGVKLISILEYIESNTSVSFYFIVEILAETIATCQSKQVRQSITESKHKGIVHGRSRIKDETILDIRLLYNSHKMSLREIAAECQVSLGTSCKYSRPTE</sequence>
<dbReference type="EMBL" id="CP110232">
    <property type="protein sequence ID" value="WEG73112.1"/>
    <property type="molecule type" value="Genomic_DNA"/>
</dbReference>
<dbReference type="RefSeq" id="WP_275468916.1">
    <property type="nucleotide sequence ID" value="NZ_CP110232.1"/>
</dbReference>
<protein>
    <recommendedName>
        <fullName evidence="3">Resolvase/invertase-type recombinase catalytic domain-containing protein</fullName>
    </recommendedName>
</protein>
<dbReference type="GO" id="GO:0003677">
    <property type="term" value="F:DNA binding"/>
    <property type="evidence" value="ECO:0007669"/>
    <property type="project" value="InterPro"/>
</dbReference>
<dbReference type="Proteomes" id="UP001179647">
    <property type="component" value="Chromosome"/>
</dbReference>